<feature type="chain" id="PRO_5022010453" evidence="1">
    <location>
        <begin position="22"/>
        <end position="334"/>
    </location>
</feature>
<dbReference type="Proteomes" id="UP000321787">
    <property type="component" value="Unassembled WGS sequence"/>
</dbReference>
<evidence type="ECO:0000313" key="3">
    <source>
        <dbReference type="Proteomes" id="UP000321787"/>
    </source>
</evidence>
<dbReference type="Gene3D" id="1.25.40.10">
    <property type="entry name" value="Tetratricopeptide repeat domain"/>
    <property type="match status" value="1"/>
</dbReference>
<comment type="caution">
    <text evidence="2">The sequence shown here is derived from an EMBL/GenBank/DDBJ whole genome shotgun (WGS) entry which is preliminary data.</text>
</comment>
<evidence type="ECO:0000256" key="1">
    <source>
        <dbReference type="SAM" id="SignalP"/>
    </source>
</evidence>
<dbReference type="InterPro" id="IPR019734">
    <property type="entry name" value="TPR_rpt"/>
</dbReference>
<feature type="signal peptide" evidence="1">
    <location>
        <begin position="1"/>
        <end position="21"/>
    </location>
</feature>
<dbReference type="RefSeq" id="WP_146862616.1">
    <property type="nucleotide sequence ID" value="NZ_BJTZ01000004.1"/>
</dbReference>
<sequence>MKKIVCISLLSILGFSAPSFASDSVQQAPTVNQAQKMSPEQELAYRAQNKNETIENRADALRQLARFPNQNSLVAVARGLKDPNPVIREAAITGSELYKLSHRWRMISPLLSDSEMSVRLAAGINLMREYRSMTAEQQVQMEPVYKELVDTLTSQNRQDTQLQLADIYRWHGEWTKADVIYQKLVKSEPENAEVWLNLSDNFRGQNQDEQALVTLNQGIKQLPKEPSLFYSKALTQVRLNQKEDAAKSIQTAATLADNNSYYWYLNGVLQESIDVKLATESFEKAYLISGSPEQLYAVCDIYVRYGNEKTDACLEELAKVAPEYVIKQLKEKRK</sequence>
<dbReference type="InterPro" id="IPR016024">
    <property type="entry name" value="ARM-type_fold"/>
</dbReference>
<organism evidence="2 3">
    <name type="scientific">Aliivibrio fischeri</name>
    <name type="common">Vibrio fischeri</name>
    <dbReference type="NCBI Taxonomy" id="668"/>
    <lineage>
        <taxon>Bacteria</taxon>
        <taxon>Pseudomonadati</taxon>
        <taxon>Pseudomonadota</taxon>
        <taxon>Gammaproteobacteria</taxon>
        <taxon>Vibrionales</taxon>
        <taxon>Vibrionaceae</taxon>
        <taxon>Aliivibrio</taxon>
    </lineage>
</organism>
<dbReference type="Pfam" id="PF13174">
    <property type="entry name" value="TPR_6"/>
    <property type="match status" value="1"/>
</dbReference>
<dbReference type="EMBL" id="BJTZ01000004">
    <property type="protein sequence ID" value="GEK13104.1"/>
    <property type="molecule type" value="Genomic_DNA"/>
</dbReference>
<proteinExistence type="predicted"/>
<evidence type="ECO:0000313" key="2">
    <source>
        <dbReference type="EMBL" id="GEK13104.1"/>
    </source>
</evidence>
<reference evidence="2 3" key="1">
    <citation type="submission" date="2019-07" db="EMBL/GenBank/DDBJ databases">
        <title>Whole genome shotgun sequence of Aliivibrio fischeri NBRC 101058.</title>
        <authorList>
            <person name="Hosoyama A."/>
            <person name="Uohara A."/>
            <person name="Ohji S."/>
            <person name="Ichikawa N."/>
        </authorList>
    </citation>
    <scope>NUCLEOTIDE SEQUENCE [LARGE SCALE GENOMIC DNA]</scope>
    <source>
        <strain evidence="2 3">NBRC 101058</strain>
    </source>
</reference>
<name>A0A510UEQ0_ALIFS</name>
<dbReference type="AlphaFoldDB" id="A0A510UEQ0"/>
<dbReference type="InterPro" id="IPR011990">
    <property type="entry name" value="TPR-like_helical_dom_sf"/>
</dbReference>
<dbReference type="SUPFAM" id="SSF48371">
    <property type="entry name" value="ARM repeat"/>
    <property type="match status" value="1"/>
</dbReference>
<accession>A0A510UEQ0</accession>
<dbReference type="SUPFAM" id="SSF48452">
    <property type="entry name" value="TPR-like"/>
    <property type="match status" value="1"/>
</dbReference>
<keyword evidence="1" id="KW-0732">Signal</keyword>
<protein>
    <submittedName>
        <fullName evidence="2">Uncharacterized protein</fullName>
    </submittedName>
</protein>
<dbReference type="SMART" id="SM00028">
    <property type="entry name" value="TPR"/>
    <property type="match status" value="3"/>
</dbReference>
<gene>
    <name evidence="2" type="ORF">AFI02nite_11400</name>
</gene>